<reference evidence="2" key="1">
    <citation type="submission" date="2021-03" db="EMBL/GenBank/DDBJ databases">
        <title>Draft genome sequence of rust myrtle Austropuccinia psidii MF-1, a brazilian biotype.</title>
        <authorList>
            <person name="Quecine M.C."/>
            <person name="Pachon D.M.R."/>
            <person name="Bonatelli M.L."/>
            <person name="Correr F.H."/>
            <person name="Franceschini L.M."/>
            <person name="Leite T.F."/>
            <person name="Margarido G.R.A."/>
            <person name="Almeida C.A."/>
            <person name="Ferrarezi J.A."/>
            <person name="Labate C.A."/>
        </authorList>
    </citation>
    <scope>NUCLEOTIDE SEQUENCE</scope>
    <source>
        <strain evidence="2">MF-1</strain>
    </source>
</reference>
<evidence type="ECO:0000256" key="1">
    <source>
        <dbReference type="SAM" id="MobiDB-lite"/>
    </source>
</evidence>
<accession>A0A9Q3I5Z7</accession>
<name>A0A9Q3I5Z7_9BASI</name>
<feature type="compositionally biased region" description="Basic and acidic residues" evidence="1">
    <location>
        <begin position="42"/>
        <end position="53"/>
    </location>
</feature>
<organism evidence="2 3">
    <name type="scientific">Austropuccinia psidii MF-1</name>
    <dbReference type="NCBI Taxonomy" id="1389203"/>
    <lineage>
        <taxon>Eukaryota</taxon>
        <taxon>Fungi</taxon>
        <taxon>Dikarya</taxon>
        <taxon>Basidiomycota</taxon>
        <taxon>Pucciniomycotina</taxon>
        <taxon>Pucciniomycetes</taxon>
        <taxon>Pucciniales</taxon>
        <taxon>Sphaerophragmiaceae</taxon>
        <taxon>Austropuccinia</taxon>
    </lineage>
</organism>
<dbReference type="Proteomes" id="UP000765509">
    <property type="component" value="Unassembled WGS sequence"/>
</dbReference>
<protein>
    <submittedName>
        <fullName evidence="2">Uncharacterized protein</fullName>
    </submittedName>
</protein>
<dbReference type="EMBL" id="AVOT02035045">
    <property type="protein sequence ID" value="MBW0529313.1"/>
    <property type="molecule type" value="Genomic_DNA"/>
</dbReference>
<evidence type="ECO:0000313" key="3">
    <source>
        <dbReference type="Proteomes" id="UP000765509"/>
    </source>
</evidence>
<keyword evidence="3" id="KW-1185">Reference proteome</keyword>
<proteinExistence type="predicted"/>
<feature type="compositionally biased region" description="Basic and acidic residues" evidence="1">
    <location>
        <begin position="62"/>
        <end position="82"/>
    </location>
</feature>
<gene>
    <name evidence="2" type="ORF">O181_069028</name>
</gene>
<dbReference type="OrthoDB" id="2506384at2759"/>
<dbReference type="AlphaFoldDB" id="A0A9Q3I5Z7"/>
<comment type="caution">
    <text evidence="2">The sequence shown here is derived from an EMBL/GenBank/DDBJ whole genome shotgun (WGS) entry which is preliminary data.</text>
</comment>
<feature type="region of interest" description="Disordered" evidence="1">
    <location>
        <begin position="42"/>
        <end position="105"/>
    </location>
</feature>
<sequence length="184" mass="20553">MAAAFFLQSLDNDKELSSLCQALYSLRPFELSTITNRVSVEHAPRESSHDHALFIDNSKQAESLKTKEKNKSEGGRKKTGFRDKKKGKNNNQGTVEKPSQEQDTNKRIKRIEQLLEKLQHTAQSMSVNAASELAGRTVENDLMLLENPTPINKHINTFLNPVKVTHEGNPPVQGDQTLSSLLCS</sequence>
<evidence type="ECO:0000313" key="2">
    <source>
        <dbReference type="EMBL" id="MBW0529313.1"/>
    </source>
</evidence>